<keyword evidence="4 7" id="KW-0812">Transmembrane</keyword>
<proteinExistence type="inferred from homology"/>
<keyword evidence="5 7" id="KW-1133">Transmembrane helix</keyword>
<feature type="transmembrane region" description="Helical" evidence="7">
    <location>
        <begin position="6"/>
        <end position="23"/>
    </location>
</feature>
<dbReference type="STRING" id="521011.Mpal_1631"/>
<dbReference type="GO" id="GO:0006813">
    <property type="term" value="P:potassium ion transport"/>
    <property type="evidence" value="ECO:0007669"/>
    <property type="project" value="InterPro"/>
</dbReference>
<sequence length="665" mass="71716">MITGYLANIIIICAFALVIIAIGNRFRIPGIVGFIITGILIGPYGFGLIPDRTIVDALAEIGIIFLLFTIGMQFSFRKLFEMKKIVLIGGGLQVFLTIAVVVGILSLFGVPTNQALFIGFLVCPSSTAITLKIFQDRAELESPHARVSFGIGIFQDIITIPMLVALPILAGQTSDILGSIVNLGVTMVLLLVFVIGSSIYVIPWFMNRITGTRNPEVFLLSIILICFAITYITAEVGLSIALGAFLAGLTLSESEYFHQAFASILPFREIFTSFFFISIGMLLDLGYMIAHPGIIIALAIGVILVKAVLSGGAAFILGHSLRTVIMSGLALANIGEFAFILSTAGKGYGLFTDATEQVFLAVAVLTMSLAPLAIAVGPRVADRVGQSPLAQVIRTRSLKDDVILAEPLSGHLVIVGYGLNGRNLAKVAKAGTIPYRIIDLNPDTVAAERGKGEPIFFGDATCPEILTHAGIETARILVIVINDTLSTRAVTSLARQMNRNLYIIVRTRFTSEATTLLDLGADEVIPEEFETSVEIFTRVLKKYLIPQRTIERFVREVRADTYQMLRTPSSISSDLTDLAGTSPSLDISILMVDPHSSVCGRSLAVLELRNQYGVSVVAIRRGRETISNPAGDTLLVSGDEVIVFGELEDISRLRDLFEEGANPSD</sequence>
<evidence type="ECO:0000256" key="5">
    <source>
        <dbReference type="ARBA" id="ARBA00022989"/>
    </source>
</evidence>
<evidence type="ECO:0000256" key="3">
    <source>
        <dbReference type="ARBA" id="ARBA00022448"/>
    </source>
</evidence>
<dbReference type="AlphaFoldDB" id="B8GJA2"/>
<dbReference type="GO" id="GO:1902600">
    <property type="term" value="P:proton transmembrane transport"/>
    <property type="evidence" value="ECO:0007669"/>
    <property type="project" value="InterPro"/>
</dbReference>
<accession>B8GJA2</accession>
<keyword evidence="11" id="KW-1185">Reference proteome</keyword>
<dbReference type="RefSeq" id="WP_012618262.1">
    <property type="nucleotide sequence ID" value="NC_011832.1"/>
</dbReference>
<gene>
    <name evidence="10" type="ordered locus">Mpal_1631</name>
</gene>
<dbReference type="EMBL" id="CP001338">
    <property type="protein sequence ID" value="ACL16943.1"/>
    <property type="molecule type" value="Genomic_DNA"/>
</dbReference>
<evidence type="ECO:0000256" key="4">
    <source>
        <dbReference type="ARBA" id="ARBA00022692"/>
    </source>
</evidence>
<dbReference type="GO" id="GO:0016020">
    <property type="term" value="C:membrane"/>
    <property type="evidence" value="ECO:0007669"/>
    <property type="project" value="UniProtKB-SubCell"/>
</dbReference>
<feature type="transmembrane region" description="Helical" evidence="7">
    <location>
        <begin position="30"/>
        <end position="49"/>
    </location>
</feature>
<dbReference type="GO" id="GO:0015297">
    <property type="term" value="F:antiporter activity"/>
    <property type="evidence" value="ECO:0007669"/>
    <property type="project" value="InterPro"/>
</dbReference>
<dbReference type="Gene3D" id="3.40.50.720">
    <property type="entry name" value="NAD(P)-binding Rossmann-like Domain"/>
    <property type="match status" value="1"/>
</dbReference>
<dbReference type="InterPro" id="IPR038770">
    <property type="entry name" value="Na+/solute_symporter_sf"/>
</dbReference>
<reference evidence="10 11" key="1">
    <citation type="journal article" date="2015" name="Genome Announc.">
        <title>Complete Genome Sequence of Methanosphaerula palustris E1-9CT, a Hydrogenotrophic Methanogen Isolated from a Minerotrophic Fen Peatland.</title>
        <authorList>
            <person name="Cadillo-Quiroz H."/>
            <person name="Browne P."/>
            <person name="Kyrpides N."/>
            <person name="Woyke T."/>
            <person name="Goodwin L."/>
            <person name="Detter C."/>
            <person name="Yavitt J.B."/>
            <person name="Zinder S.H."/>
        </authorList>
    </citation>
    <scope>NUCLEOTIDE SEQUENCE [LARGE SCALE GENOMIC DNA]</scope>
    <source>
        <strain evidence="11">ATCC BAA-1556 / DSM 19958 / E1-9c</strain>
    </source>
</reference>
<evidence type="ECO:0000259" key="8">
    <source>
        <dbReference type="PROSITE" id="PS51201"/>
    </source>
</evidence>
<dbReference type="GeneID" id="7272173"/>
<dbReference type="PROSITE" id="PS51201">
    <property type="entry name" value="RCK_N"/>
    <property type="match status" value="1"/>
</dbReference>
<evidence type="ECO:0000313" key="11">
    <source>
        <dbReference type="Proteomes" id="UP000002457"/>
    </source>
</evidence>
<dbReference type="SUPFAM" id="SSF51735">
    <property type="entry name" value="NAD(P)-binding Rossmann-fold domains"/>
    <property type="match status" value="1"/>
</dbReference>
<feature type="domain" description="RCK N-terminal" evidence="8">
    <location>
        <begin position="409"/>
        <end position="526"/>
    </location>
</feature>
<dbReference type="OrthoDB" id="43518at2157"/>
<evidence type="ECO:0000256" key="6">
    <source>
        <dbReference type="ARBA" id="ARBA00023136"/>
    </source>
</evidence>
<feature type="transmembrane region" description="Helical" evidence="7">
    <location>
        <begin position="217"/>
        <end position="234"/>
    </location>
</feature>
<feature type="transmembrane region" description="Helical" evidence="7">
    <location>
        <begin position="176"/>
        <end position="205"/>
    </location>
</feature>
<dbReference type="PANTHER" id="PTHR42751">
    <property type="entry name" value="SODIUM/HYDROGEN EXCHANGER FAMILY/TRKA DOMAIN PROTEIN"/>
    <property type="match status" value="1"/>
</dbReference>
<feature type="transmembrane region" description="Helical" evidence="7">
    <location>
        <begin position="324"/>
        <end position="345"/>
    </location>
</feature>
<comment type="subcellular location">
    <subcellularLocation>
        <location evidence="1">Membrane</location>
        <topology evidence="1">Multi-pass membrane protein</topology>
    </subcellularLocation>
</comment>
<comment type="similarity">
    <text evidence="2">Belongs to the monovalent cation:proton antiporter 2 (CPA2) transporter (TC 2.A.37) family.</text>
</comment>
<feature type="transmembrane region" description="Helical" evidence="7">
    <location>
        <begin position="147"/>
        <end position="170"/>
    </location>
</feature>
<dbReference type="PROSITE" id="PS51202">
    <property type="entry name" value="RCK_C"/>
    <property type="match status" value="1"/>
</dbReference>
<feature type="domain" description="RCK C-terminal" evidence="9">
    <location>
        <begin position="573"/>
        <end position="659"/>
    </location>
</feature>
<dbReference type="Pfam" id="PF02080">
    <property type="entry name" value="TrkA_C"/>
    <property type="match status" value="1"/>
</dbReference>
<keyword evidence="3" id="KW-0813">Transport</keyword>
<dbReference type="Gene3D" id="3.30.70.1450">
    <property type="entry name" value="Regulator of K+ conductance, C-terminal domain"/>
    <property type="match status" value="1"/>
</dbReference>
<dbReference type="KEGG" id="mpl:Mpal_1631"/>
<evidence type="ECO:0000256" key="7">
    <source>
        <dbReference type="SAM" id="Phobius"/>
    </source>
</evidence>
<dbReference type="Pfam" id="PF00999">
    <property type="entry name" value="Na_H_Exchanger"/>
    <property type="match status" value="1"/>
</dbReference>
<evidence type="ECO:0000256" key="2">
    <source>
        <dbReference type="ARBA" id="ARBA00005551"/>
    </source>
</evidence>
<feature type="transmembrane region" description="Helical" evidence="7">
    <location>
        <begin position="357"/>
        <end position="377"/>
    </location>
</feature>
<dbReference type="InterPro" id="IPR003148">
    <property type="entry name" value="RCK_N"/>
</dbReference>
<name>B8GJA2_METPE</name>
<dbReference type="Pfam" id="PF02254">
    <property type="entry name" value="TrkA_N"/>
    <property type="match status" value="1"/>
</dbReference>
<feature type="transmembrane region" description="Helical" evidence="7">
    <location>
        <begin position="270"/>
        <end position="289"/>
    </location>
</feature>
<protein>
    <submittedName>
        <fullName evidence="10">Sodium/hydrogen exchanger</fullName>
    </submittedName>
</protein>
<feature type="transmembrane region" description="Helical" evidence="7">
    <location>
        <begin position="86"/>
        <end position="109"/>
    </location>
</feature>
<evidence type="ECO:0000259" key="9">
    <source>
        <dbReference type="PROSITE" id="PS51202"/>
    </source>
</evidence>
<dbReference type="InterPro" id="IPR036721">
    <property type="entry name" value="RCK_C_sf"/>
</dbReference>
<dbReference type="InterPro" id="IPR006153">
    <property type="entry name" value="Cation/H_exchanger_TM"/>
</dbReference>
<feature type="transmembrane region" description="Helical" evidence="7">
    <location>
        <begin position="115"/>
        <end position="135"/>
    </location>
</feature>
<dbReference type="eggNOG" id="arCOG01955">
    <property type="taxonomic scope" value="Archaea"/>
</dbReference>
<dbReference type="HOGENOM" id="CLU_005126_9_0_2"/>
<dbReference type="InterPro" id="IPR036291">
    <property type="entry name" value="NAD(P)-bd_dom_sf"/>
</dbReference>
<dbReference type="SUPFAM" id="SSF116726">
    <property type="entry name" value="TrkA C-terminal domain-like"/>
    <property type="match status" value="1"/>
</dbReference>
<dbReference type="PANTHER" id="PTHR42751:SF3">
    <property type="entry name" value="SODIUM_GLUTAMATE SYMPORTER"/>
    <property type="match status" value="1"/>
</dbReference>
<dbReference type="InterPro" id="IPR006037">
    <property type="entry name" value="RCK_C"/>
</dbReference>
<feature type="transmembrane region" description="Helical" evidence="7">
    <location>
        <begin position="295"/>
        <end position="317"/>
    </location>
</feature>
<dbReference type="Proteomes" id="UP000002457">
    <property type="component" value="Chromosome"/>
</dbReference>
<evidence type="ECO:0000313" key="10">
    <source>
        <dbReference type="EMBL" id="ACL16943.1"/>
    </source>
</evidence>
<feature type="transmembrane region" description="Helical" evidence="7">
    <location>
        <begin position="55"/>
        <end position="74"/>
    </location>
</feature>
<evidence type="ECO:0000256" key="1">
    <source>
        <dbReference type="ARBA" id="ARBA00004141"/>
    </source>
</evidence>
<organism evidence="10 11">
    <name type="scientific">Methanosphaerula palustris (strain ATCC BAA-1556 / DSM 19958 / E1-9c)</name>
    <dbReference type="NCBI Taxonomy" id="521011"/>
    <lineage>
        <taxon>Archaea</taxon>
        <taxon>Methanobacteriati</taxon>
        <taxon>Methanobacteriota</taxon>
        <taxon>Stenosarchaea group</taxon>
        <taxon>Methanomicrobia</taxon>
        <taxon>Methanomicrobiales</taxon>
        <taxon>Methanoregulaceae</taxon>
        <taxon>Methanosphaerula</taxon>
    </lineage>
</organism>
<dbReference type="GO" id="GO:0008324">
    <property type="term" value="F:monoatomic cation transmembrane transporter activity"/>
    <property type="evidence" value="ECO:0007669"/>
    <property type="project" value="InterPro"/>
</dbReference>
<keyword evidence="6 7" id="KW-0472">Membrane</keyword>
<dbReference type="Gene3D" id="1.20.1530.20">
    <property type="match status" value="1"/>
</dbReference>